<dbReference type="GO" id="GO:0005886">
    <property type="term" value="C:plasma membrane"/>
    <property type="evidence" value="ECO:0007669"/>
    <property type="project" value="UniProtKB-SubCell"/>
</dbReference>
<dbReference type="PRINTS" id="PR00344">
    <property type="entry name" value="BCTRLSENSOR"/>
</dbReference>
<dbReference type="SUPFAM" id="SSF158472">
    <property type="entry name" value="HAMP domain-like"/>
    <property type="match status" value="1"/>
</dbReference>
<dbReference type="InterPro" id="IPR003594">
    <property type="entry name" value="HATPase_dom"/>
</dbReference>
<dbReference type="SUPFAM" id="SSF47384">
    <property type="entry name" value="Homodimeric domain of signal transducing histidine kinase"/>
    <property type="match status" value="1"/>
</dbReference>
<proteinExistence type="predicted"/>
<evidence type="ECO:0000256" key="6">
    <source>
        <dbReference type="ARBA" id="ARBA00022679"/>
    </source>
</evidence>
<dbReference type="InterPro" id="IPR003660">
    <property type="entry name" value="HAMP_dom"/>
</dbReference>
<evidence type="ECO:0000256" key="4">
    <source>
        <dbReference type="ARBA" id="ARBA00022475"/>
    </source>
</evidence>
<evidence type="ECO:0000256" key="10">
    <source>
        <dbReference type="SAM" id="Coils"/>
    </source>
</evidence>
<keyword evidence="14" id="KW-1185">Reference proteome</keyword>
<evidence type="ECO:0000256" key="2">
    <source>
        <dbReference type="ARBA" id="ARBA00004651"/>
    </source>
</evidence>
<dbReference type="SUPFAM" id="SSF55874">
    <property type="entry name" value="ATPase domain of HSP90 chaperone/DNA topoisomerase II/histidine kinase"/>
    <property type="match status" value="1"/>
</dbReference>
<sequence>MPFPRTNRLQRKVLLIIVAIVLAPMVVTGGLSASWISARMEASIEQWIREAARLDQTAIEGLHHNARLLADVLDETGRGRIDLTPGRSPIPKRLEPLAEELRINLVQVYGEAGELLYSSRPARLATSWKPGQDSAVVKVTQGSENRLAAITIVRIPKDAERHLRLVLGTLFDKALLDRLGAMSGLKTRLFYPRQGDFAKAFSQDDQRLQLPAAGLERLALKQDFYSREAEGGAYSGLYTPLVDATGRVEAVLFTGLAHGHGGGELLTDQGTLILVVVLAGSLLALGTGLLLSRLVVRPVESLHQGVMRLAAQDFRAQIPVRSHDELGELARAFNAMAVSLREARDAQRRELQRDKIAALGELSLAMAHEIRTPIGVVSTASRLLETSRDPERTSELRRMIREESQRIDRLLNDFQQLARHGHPDPRPLDPTAPLEQAVAVCLAGREDVRVGRDYRHGGARILADAELLRQAWTNLIRNAIQAMGEDGGELTLESWLDPEGIGVSLRDSGPGVPVEIMTRLFEPFFTTKPQGSGLGLTLANTLVEANGARLELVPDGGRGACFAMRFQPASDPEETR</sequence>
<name>W9W1T5_9GAMM</name>
<dbReference type="Pfam" id="PF02518">
    <property type="entry name" value="HATPase_c"/>
    <property type="match status" value="1"/>
</dbReference>
<dbReference type="EMBL" id="AONC01000009">
    <property type="protein sequence ID" value="EXJ16565.1"/>
    <property type="molecule type" value="Genomic_DNA"/>
</dbReference>
<reference evidence="13 14" key="1">
    <citation type="submission" date="2012-11" db="EMBL/GenBank/DDBJ databases">
        <title>Genome assembly of Thiorhodococcus sp. AK35.</title>
        <authorList>
            <person name="Nupur N."/>
            <person name="Khatri I."/>
            <person name="Subramanian S."/>
            <person name="Pinnaka A."/>
        </authorList>
    </citation>
    <scope>NUCLEOTIDE SEQUENCE [LARGE SCALE GENOMIC DNA]</scope>
    <source>
        <strain evidence="13 14">AK35</strain>
    </source>
</reference>
<dbReference type="Gene3D" id="6.10.340.10">
    <property type="match status" value="1"/>
</dbReference>
<evidence type="ECO:0000256" key="5">
    <source>
        <dbReference type="ARBA" id="ARBA00022553"/>
    </source>
</evidence>
<evidence type="ECO:0000259" key="12">
    <source>
        <dbReference type="PROSITE" id="PS50885"/>
    </source>
</evidence>
<keyword evidence="5" id="KW-0597">Phosphoprotein</keyword>
<evidence type="ECO:0000256" key="8">
    <source>
        <dbReference type="ARBA" id="ARBA00022777"/>
    </source>
</evidence>
<keyword evidence="6" id="KW-0808">Transferase</keyword>
<evidence type="ECO:0000259" key="11">
    <source>
        <dbReference type="PROSITE" id="PS50109"/>
    </source>
</evidence>
<dbReference type="InterPro" id="IPR050980">
    <property type="entry name" value="2C_sensor_his_kinase"/>
</dbReference>
<comment type="subcellular location">
    <subcellularLocation>
        <location evidence="2">Cell membrane</location>
        <topology evidence="2">Multi-pass membrane protein</topology>
    </subcellularLocation>
</comment>
<feature type="domain" description="Histidine kinase" evidence="11">
    <location>
        <begin position="365"/>
        <end position="570"/>
    </location>
</feature>
<dbReference type="InterPro" id="IPR003661">
    <property type="entry name" value="HisK_dim/P_dom"/>
</dbReference>
<dbReference type="SMART" id="SM00304">
    <property type="entry name" value="HAMP"/>
    <property type="match status" value="1"/>
</dbReference>
<dbReference type="EC" id="2.7.13.3" evidence="3"/>
<dbReference type="SMART" id="SM00388">
    <property type="entry name" value="HisKA"/>
    <property type="match status" value="1"/>
</dbReference>
<dbReference type="Pfam" id="PF00512">
    <property type="entry name" value="HisKA"/>
    <property type="match status" value="1"/>
</dbReference>
<feature type="domain" description="HAMP" evidence="12">
    <location>
        <begin position="293"/>
        <end position="345"/>
    </location>
</feature>
<dbReference type="PROSITE" id="PS50885">
    <property type="entry name" value="HAMP"/>
    <property type="match status" value="1"/>
</dbReference>
<dbReference type="PROSITE" id="PS50109">
    <property type="entry name" value="HIS_KIN"/>
    <property type="match status" value="1"/>
</dbReference>
<keyword evidence="10" id="KW-0175">Coiled coil</keyword>
<evidence type="ECO:0000313" key="14">
    <source>
        <dbReference type="Proteomes" id="UP000019460"/>
    </source>
</evidence>
<dbReference type="AlphaFoldDB" id="W9W1T5"/>
<evidence type="ECO:0000256" key="3">
    <source>
        <dbReference type="ARBA" id="ARBA00012438"/>
    </source>
</evidence>
<dbReference type="InterPro" id="IPR036890">
    <property type="entry name" value="HATPase_C_sf"/>
</dbReference>
<feature type="coiled-coil region" evidence="10">
    <location>
        <begin position="393"/>
        <end position="420"/>
    </location>
</feature>
<dbReference type="CDD" id="cd00082">
    <property type="entry name" value="HisKA"/>
    <property type="match status" value="1"/>
</dbReference>
<comment type="caution">
    <text evidence="13">The sequence shown here is derived from an EMBL/GenBank/DDBJ whole genome shotgun (WGS) entry which is preliminary data.</text>
</comment>
<dbReference type="Gene3D" id="1.10.287.130">
    <property type="match status" value="1"/>
</dbReference>
<dbReference type="GO" id="GO:0000155">
    <property type="term" value="F:phosphorelay sensor kinase activity"/>
    <property type="evidence" value="ECO:0007669"/>
    <property type="project" value="InterPro"/>
</dbReference>
<dbReference type="Proteomes" id="UP000019460">
    <property type="component" value="Unassembled WGS sequence"/>
</dbReference>
<protein>
    <recommendedName>
        <fullName evidence="3">histidine kinase</fullName>
        <ecNumber evidence="3">2.7.13.3</ecNumber>
    </recommendedName>
</protein>
<evidence type="ECO:0000256" key="7">
    <source>
        <dbReference type="ARBA" id="ARBA00022741"/>
    </source>
</evidence>
<dbReference type="InterPro" id="IPR005467">
    <property type="entry name" value="His_kinase_dom"/>
</dbReference>
<keyword evidence="4" id="KW-0472">Membrane</keyword>
<dbReference type="CDD" id="cd06225">
    <property type="entry name" value="HAMP"/>
    <property type="match status" value="1"/>
</dbReference>
<dbReference type="InterPro" id="IPR036097">
    <property type="entry name" value="HisK_dim/P_sf"/>
</dbReference>
<dbReference type="GO" id="GO:0005524">
    <property type="term" value="F:ATP binding"/>
    <property type="evidence" value="ECO:0007669"/>
    <property type="project" value="UniProtKB-KW"/>
</dbReference>
<dbReference type="Gene3D" id="3.30.565.10">
    <property type="entry name" value="Histidine kinase-like ATPase, C-terminal domain"/>
    <property type="match status" value="1"/>
</dbReference>
<dbReference type="STRING" id="1249627.D779_4118"/>
<evidence type="ECO:0000313" key="13">
    <source>
        <dbReference type="EMBL" id="EXJ16565.1"/>
    </source>
</evidence>
<evidence type="ECO:0000256" key="1">
    <source>
        <dbReference type="ARBA" id="ARBA00000085"/>
    </source>
</evidence>
<gene>
    <name evidence="13" type="ORF">D779_4118</name>
</gene>
<keyword evidence="7" id="KW-0547">Nucleotide-binding</keyword>
<organism evidence="13 14">
    <name type="scientific">Imhoffiella purpurea</name>
    <dbReference type="NCBI Taxonomy" id="1249627"/>
    <lineage>
        <taxon>Bacteria</taxon>
        <taxon>Pseudomonadati</taxon>
        <taxon>Pseudomonadota</taxon>
        <taxon>Gammaproteobacteria</taxon>
        <taxon>Chromatiales</taxon>
        <taxon>Chromatiaceae</taxon>
        <taxon>Imhoffiella</taxon>
    </lineage>
</organism>
<dbReference type="PANTHER" id="PTHR44936">
    <property type="entry name" value="SENSOR PROTEIN CREC"/>
    <property type="match status" value="1"/>
</dbReference>
<comment type="catalytic activity">
    <reaction evidence="1">
        <text>ATP + protein L-histidine = ADP + protein N-phospho-L-histidine.</text>
        <dbReference type="EC" id="2.7.13.3"/>
    </reaction>
</comment>
<dbReference type="eggNOG" id="COG4191">
    <property type="taxonomic scope" value="Bacteria"/>
</dbReference>
<dbReference type="Pfam" id="PF00672">
    <property type="entry name" value="HAMP"/>
    <property type="match status" value="1"/>
</dbReference>
<dbReference type="SMART" id="SM00387">
    <property type="entry name" value="HATPase_c"/>
    <property type="match status" value="1"/>
</dbReference>
<keyword evidence="9" id="KW-0067">ATP-binding</keyword>
<accession>W9W1T5</accession>
<dbReference type="RefSeq" id="WP_043749252.1">
    <property type="nucleotide sequence ID" value="NZ_AONC01000009.1"/>
</dbReference>
<dbReference type="InterPro" id="IPR004358">
    <property type="entry name" value="Sig_transdc_His_kin-like_C"/>
</dbReference>
<dbReference type="PANTHER" id="PTHR44936:SF10">
    <property type="entry name" value="SENSOR PROTEIN RSTB"/>
    <property type="match status" value="1"/>
</dbReference>
<evidence type="ECO:0000256" key="9">
    <source>
        <dbReference type="ARBA" id="ARBA00022840"/>
    </source>
</evidence>
<keyword evidence="4" id="KW-1003">Cell membrane</keyword>
<keyword evidence="8 13" id="KW-0418">Kinase</keyword>